<dbReference type="InterPro" id="IPR010982">
    <property type="entry name" value="Lambda_DNA-bd_dom_sf"/>
</dbReference>
<dbReference type="PROSITE" id="PS50943">
    <property type="entry name" value="HTH_CROC1"/>
    <property type="match status" value="1"/>
</dbReference>
<dbReference type="InterPro" id="IPR001387">
    <property type="entry name" value="Cro/C1-type_HTH"/>
</dbReference>
<name>A0A562I547_MICOL</name>
<dbReference type="Pfam" id="PF19054">
    <property type="entry name" value="DUF5753"/>
    <property type="match status" value="1"/>
</dbReference>
<evidence type="ECO:0000259" key="1">
    <source>
        <dbReference type="PROSITE" id="PS50943"/>
    </source>
</evidence>
<evidence type="ECO:0000313" key="2">
    <source>
        <dbReference type="EMBL" id="TWH66072.1"/>
    </source>
</evidence>
<keyword evidence="3" id="KW-1185">Reference proteome</keyword>
<reference evidence="2 3" key="1">
    <citation type="submission" date="2019-07" db="EMBL/GenBank/DDBJ databases">
        <title>R&amp;d 2014.</title>
        <authorList>
            <person name="Klenk H.-P."/>
        </authorList>
    </citation>
    <scope>NUCLEOTIDE SEQUENCE [LARGE SCALE GENOMIC DNA]</scope>
    <source>
        <strain evidence="2 3">DSM 43868</strain>
    </source>
</reference>
<dbReference type="Gene3D" id="1.10.260.40">
    <property type="entry name" value="lambda repressor-like DNA-binding domains"/>
    <property type="match status" value="1"/>
</dbReference>
<gene>
    <name evidence="2" type="ORF">JD77_01016</name>
</gene>
<feature type="domain" description="HTH cro/C1-type" evidence="1">
    <location>
        <begin position="12"/>
        <end position="64"/>
    </location>
</feature>
<dbReference type="AlphaFoldDB" id="A0A562I547"/>
<proteinExistence type="predicted"/>
<organism evidence="2 3">
    <name type="scientific">Micromonospora olivasterospora</name>
    <dbReference type="NCBI Taxonomy" id="1880"/>
    <lineage>
        <taxon>Bacteria</taxon>
        <taxon>Bacillati</taxon>
        <taxon>Actinomycetota</taxon>
        <taxon>Actinomycetes</taxon>
        <taxon>Micromonosporales</taxon>
        <taxon>Micromonosporaceae</taxon>
        <taxon>Micromonospora</taxon>
    </lineage>
</organism>
<dbReference type="SUPFAM" id="SSF47413">
    <property type="entry name" value="lambda repressor-like DNA-binding domains"/>
    <property type="match status" value="1"/>
</dbReference>
<dbReference type="SMART" id="SM00530">
    <property type="entry name" value="HTH_XRE"/>
    <property type="match status" value="1"/>
</dbReference>
<sequence length="261" mass="29076">MRNGVEFLVGELRAARIARGLSQDDFGKLINYSGTHVGNVEGGQRPLKVDYVKAVDQALQTGGLYQRLFEKMGAPIWLREWIEDEQRAVSLRWYEPAWVPGILQTEEYARTTLAGELLRPDDVDRLVGSRLGRQALLHRDPPLLLTAVLDEAVIRRAAEHQRAMMTAQLEHLLACAELPHVQIHVVPSTVGIYGGLGGPFVIAGLPDGSRVGCADGQLEPQITDRPEDVATLEHRWERIRAEALPRQESLNRIKEAASSWT</sequence>
<dbReference type="RefSeq" id="WP_145773246.1">
    <property type="nucleotide sequence ID" value="NZ_BAAATQ010000196.1"/>
</dbReference>
<dbReference type="EMBL" id="VLKE01000001">
    <property type="protein sequence ID" value="TWH66072.1"/>
    <property type="molecule type" value="Genomic_DNA"/>
</dbReference>
<dbReference type="InterPro" id="IPR043917">
    <property type="entry name" value="DUF5753"/>
</dbReference>
<dbReference type="Pfam" id="PF13560">
    <property type="entry name" value="HTH_31"/>
    <property type="match status" value="1"/>
</dbReference>
<evidence type="ECO:0000313" key="3">
    <source>
        <dbReference type="Proteomes" id="UP000319825"/>
    </source>
</evidence>
<comment type="caution">
    <text evidence="2">The sequence shown here is derived from an EMBL/GenBank/DDBJ whole genome shotgun (WGS) entry which is preliminary data.</text>
</comment>
<accession>A0A562I547</accession>
<dbReference type="Proteomes" id="UP000319825">
    <property type="component" value="Unassembled WGS sequence"/>
</dbReference>
<protein>
    <submittedName>
        <fullName evidence="2">Helix-turn-helix protein</fullName>
    </submittedName>
</protein>
<dbReference type="OrthoDB" id="3422637at2"/>
<dbReference type="GO" id="GO:0003677">
    <property type="term" value="F:DNA binding"/>
    <property type="evidence" value="ECO:0007669"/>
    <property type="project" value="InterPro"/>
</dbReference>